<dbReference type="Pfam" id="PF06224">
    <property type="entry name" value="AlkZ-like"/>
    <property type="match status" value="1"/>
</dbReference>
<protein>
    <submittedName>
        <fullName evidence="1">AlkZ family DNA glycosylase</fullName>
    </submittedName>
</protein>
<dbReference type="AlphaFoldDB" id="A0A7G7MS23"/>
<reference evidence="1 2" key="1">
    <citation type="submission" date="2020-08" db="EMBL/GenBank/DDBJ databases">
        <authorList>
            <person name="Mo P."/>
        </authorList>
    </citation>
    <scope>NUCLEOTIDE SEQUENCE [LARGE SCALE GENOMIC DNA]</scope>
    <source>
        <strain evidence="1 2">CGMCC 4.1532</strain>
    </source>
</reference>
<evidence type="ECO:0000313" key="2">
    <source>
        <dbReference type="Proteomes" id="UP000515728"/>
    </source>
</evidence>
<dbReference type="PANTHER" id="PTHR38479:SF2">
    <property type="entry name" value="WINGED HELIX DNA-BINDING DOMAIN-CONTAINING PROTEIN"/>
    <property type="match status" value="1"/>
</dbReference>
<dbReference type="KEGG" id="ppel:H6H00_13765"/>
<accession>A0A7G7MS23</accession>
<sequence>MSWARLNRALLARQLLLERADLDPVAAVERVGGLQTQYSPSAYIGLWSRLAGFRRADLTDALTRGRIVQGWVMRCTIHMVSAADHPPLTEAVRAHRRVWWTRDPRSAGIDMPAAAEVVRDLLAAGPLTQAAIVDGLLAAGFGKDAFTGVQLWLDLVRVPPAGTWERPRAHVYGLARTPRAPVDLAAAEELLARRYLRGYGPATPGDLGRYAGWTITHTRTVLDRLALRTFRDPDGALLYDLPRAALPEADAPAPVRFLGTFDGALLLGHATRARLVPAEHRHEVFHVRKPQSAPTFLVDGRVAGTWRYADGRVRTAPFEALPPAVRDDVEAEADRLTAFHRDG</sequence>
<proteinExistence type="predicted"/>
<organism evidence="1 2">
    <name type="scientific">Pseudonocardia petroleophila</name>
    <dbReference type="NCBI Taxonomy" id="37331"/>
    <lineage>
        <taxon>Bacteria</taxon>
        <taxon>Bacillati</taxon>
        <taxon>Actinomycetota</taxon>
        <taxon>Actinomycetes</taxon>
        <taxon>Pseudonocardiales</taxon>
        <taxon>Pseudonocardiaceae</taxon>
        <taxon>Pseudonocardia</taxon>
    </lineage>
</organism>
<dbReference type="PANTHER" id="PTHR38479">
    <property type="entry name" value="LMO0824 PROTEIN"/>
    <property type="match status" value="1"/>
</dbReference>
<gene>
    <name evidence="1" type="ORF">H6H00_13765</name>
</gene>
<evidence type="ECO:0000313" key="1">
    <source>
        <dbReference type="EMBL" id="QNG55584.1"/>
    </source>
</evidence>
<dbReference type="InterPro" id="IPR009351">
    <property type="entry name" value="AlkZ-like"/>
</dbReference>
<dbReference type="EMBL" id="CP060131">
    <property type="protein sequence ID" value="QNG55584.1"/>
    <property type="molecule type" value="Genomic_DNA"/>
</dbReference>
<keyword evidence="2" id="KW-1185">Reference proteome</keyword>
<name>A0A7G7MS23_9PSEU</name>
<dbReference type="Proteomes" id="UP000515728">
    <property type="component" value="Chromosome"/>
</dbReference>